<feature type="signal peptide" evidence="1">
    <location>
        <begin position="1"/>
        <end position="37"/>
    </location>
</feature>
<gene>
    <name evidence="2" type="ORF">FED44_32045</name>
</gene>
<dbReference type="Proteomes" id="UP000309033">
    <property type="component" value="Unassembled WGS sequence"/>
</dbReference>
<organism evidence="2 3">
    <name type="scientific">Microbispora triticiradicis</name>
    <dbReference type="NCBI Taxonomy" id="2200763"/>
    <lineage>
        <taxon>Bacteria</taxon>
        <taxon>Bacillati</taxon>
        <taxon>Actinomycetota</taxon>
        <taxon>Actinomycetes</taxon>
        <taxon>Streptosporangiales</taxon>
        <taxon>Streptosporangiaceae</taxon>
        <taxon>Microbispora</taxon>
    </lineage>
</organism>
<accession>A0A5R8YII3</accession>
<dbReference type="AlphaFoldDB" id="A0A5R8YII3"/>
<comment type="caution">
    <text evidence="2">The sequence shown here is derived from an EMBL/GenBank/DDBJ whole genome shotgun (WGS) entry which is preliminary data.</text>
</comment>
<evidence type="ECO:0000313" key="3">
    <source>
        <dbReference type="Proteomes" id="UP000309033"/>
    </source>
</evidence>
<reference evidence="2" key="1">
    <citation type="submission" date="2019-05" db="EMBL/GenBank/DDBJ databases">
        <title>Isolation, diversity and antifungal activity of Actinobacteria from wheat.</title>
        <authorList>
            <person name="Yu B."/>
        </authorList>
    </citation>
    <scope>NUCLEOTIDE SEQUENCE [LARGE SCALE GENOMIC DNA]</scope>
    <source>
        <strain evidence="2">NEAU-HEGS1-5</strain>
    </source>
</reference>
<sequence>MPFAEKSFGAARRALVAAAATLAAVTAVVASPGTAQASSPWACTYHYIGHDLYANVCAEGHTEGASGAIYIYNYSPTNARYVKKLRVEFQNGLYGVWECSLMQWVEKGGSRYCHAVSTYINLPPNTAQPQTLTGKVEYYTGSIYTTVAKTTFYQVDGY</sequence>
<evidence type="ECO:0000313" key="2">
    <source>
        <dbReference type="EMBL" id="TLP52346.1"/>
    </source>
</evidence>
<dbReference type="PROSITE" id="PS51318">
    <property type="entry name" value="TAT"/>
    <property type="match status" value="1"/>
</dbReference>
<keyword evidence="3" id="KW-1185">Reference proteome</keyword>
<proteinExistence type="predicted"/>
<feature type="chain" id="PRO_5024452289" description="Secreted protein" evidence="1">
    <location>
        <begin position="38"/>
        <end position="158"/>
    </location>
</feature>
<dbReference type="InterPro" id="IPR006311">
    <property type="entry name" value="TAT_signal"/>
</dbReference>
<protein>
    <recommendedName>
        <fullName evidence="4">Secreted protein</fullName>
    </recommendedName>
</protein>
<evidence type="ECO:0000256" key="1">
    <source>
        <dbReference type="SAM" id="SignalP"/>
    </source>
</evidence>
<name>A0A5R8YII3_9ACTN</name>
<dbReference type="EMBL" id="VANP01000019">
    <property type="protein sequence ID" value="TLP52346.1"/>
    <property type="molecule type" value="Genomic_DNA"/>
</dbReference>
<evidence type="ECO:0008006" key="4">
    <source>
        <dbReference type="Google" id="ProtNLM"/>
    </source>
</evidence>
<keyword evidence="1" id="KW-0732">Signal</keyword>